<reference evidence="1" key="1">
    <citation type="submission" date="2023-05" db="EMBL/GenBank/DDBJ databases">
        <authorList>
            <consortium name="ELIXIR-Norway"/>
        </authorList>
    </citation>
    <scope>NUCLEOTIDE SEQUENCE</scope>
</reference>
<evidence type="ECO:0000313" key="1">
    <source>
        <dbReference type="EMBL" id="CAN0143084.1"/>
    </source>
</evidence>
<evidence type="ECO:0000313" key="2">
    <source>
        <dbReference type="Proteomes" id="UP001162501"/>
    </source>
</evidence>
<proteinExistence type="predicted"/>
<accession>A0AC59Z1M1</accession>
<dbReference type="Proteomes" id="UP001162501">
    <property type="component" value="Chromosome 21"/>
</dbReference>
<organism evidence="1 2">
    <name type="scientific">Rangifer tarandus platyrhynchus</name>
    <name type="common">Svalbard reindeer</name>
    <dbReference type="NCBI Taxonomy" id="3082113"/>
    <lineage>
        <taxon>Eukaryota</taxon>
        <taxon>Metazoa</taxon>
        <taxon>Chordata</taxon>
        <taxon>Craniata</taxon>
        <taxon>Vertebrata</taxon>
        <taxon>Euteleostomi</taxon>
        <taxon>Mammalia</taxon>
        <taxon>Eutheria</taxon>
        <taxon>Laurasiatheria</taxon>
        <taxon>Artiodactyla</taxon>
        <taxon>Ruminantia</taxon>
        <taxon>Pecora</taxon>
        <taxon>Cervidae</taxon>
        <taxon>Odocoileinae</taxon>
        <taxon>Rangifer</taxon>
    </lineage>
</organism>
<gene>
    <name evidence="1" type="ORF">MRATA1EN22A_LOCUS12701</name>
</gene>
<dbReference type="EMBL" id="OX596105">
    <property type="protein sequence ID" value="CAN0143084.1"/>
    <property type="molecule type" value="Genomic_DNA"/>
</dbReference>
<name>A0AC59Z1M1_RANTA</name>
<reference evidence="1" key="2">
    <citation type="submission" date="2025-03" db="EMBL/GenBank/DDBJ databases">
        <authorList>
            <consortium name="ELIXIR-Norway"/>
            <consortium name="Elixir Norway"/>
        </authorList>
    </citation>
    <scope>NUCLEOTIDE SEQUENCE</scope>
</reference>
<sequence length="89" mass="9540">MPSPGSEEPPEGPGRRITAPPALFHILLVAELSTESQQQAFSKGQMVPPGPILLTEEAGLSRSMVQGEPTSRAFVLLNALPPQEESLFF</sequence>
<protein>
    <submittedName>
        <fullName evidence="1">Uncharacterized protein</fullName>
    </submittedName>
</protein>